<evidence type="ECO:0008006" key="10">
    <source>
        <dbReference type="Google" id="ProtNLM"/>
    </source>
</evidence>
<dbReference type="InterPro" id="IPR004331">
    <property type="entry name" value="SPX_dom"/>
</dbReference>
<dbReference type="Gene3D" id="3.30.40.10">
    <property type="entry name" value="Zinc/RING finger domain, C3HC4 (zinc finger)"/>
    <property type="match status" value="1"/>
</dbReference>
<dbReference type="InterPro" id="IPR017907">
    <property type="entry name" value="Znf_RING_CS"/>
</dbReference>
<dbReference type="Pfam" id="PF00097">
    <property type="entry name" value="zf-C3HC4"/>
    <property type="match status" value="1"/>
</dbReference>
<proteinExistence type="predicted"/>
<dbReference type="InterPro" id="IPR013083">
    <property type="entry name" value="Znf_RING/FYVE/PHD"/>
</dbReference>
<evidence type="ECO:0000256" key="1">
    <source>
        <dbReference type="ARBA" id="ARBA00022723"/>
    </source>
</evidence>
<evidence type="ECO:0000256" key="4">
    <source>
        <dbReference type="PROSITE-ProRule" id="PRU00175"/>
    </source>
</evidence>
<dbReference type="SMART" id="SM00184">
    <property type="entry name" value="RING"/>
    <property type="match status" value="1"/>
</dbReference>
<organism evidence="8 9">
    <name type="scientific">Circinella minor</name>
    <dbReference type="NCBI Taxonomy" id="1195481"/>
    <lineage>
        <taxon>Eukaryota</taxon>
        <taxon>Fungi</taxon>
        <taxon>Fungi incertae sedis</taxon>
        <taxon>Mucoromycota</taxon>
        <taxon>Mucoromycotina</taxon>
        <taxon>Mucoromycetes</taxon>
        <taxon>Mucorales</taxon>
        <taxon>Lichtheimiaceae</taxon>
        <taxon>Circinella</taxon>
    </lineage>
</organism>
<dbReference type="Pfam" id="PF03105">
    <property type="entry name" value="SPX"/>
    <property type="match status" value="1"/>
</dbReference>
<name>A0A8H7VFW0_9FUNG</name>
<comment type="caution">
    <text evidence="8">The sequence shown here is derived from an EMBL/GenBank/DDBJ whole genome shotgun (WGS) entry which is preliminary data.</text>
</comment>
<feature type="domain" description="SPX" evidence="7">
    <location>
        <begin position="1"/>
        <end position="411"/>
    </location>
</feature>
<evidence type="ECO:0000259" key="7">
    <source>
        <dbReference type="PROSITE" id="PS51382"/>
    </source>
</evidence>
<evidence type="ECO:0000256" key="3">
    <source>
        <dbReference type="ARBA" id="ARBA00022833"/>
    </source>
</evidence>
<dbReference type="GO" id="GO:0008270">
    <property type="term" value="F:zinc ion binding"/>
    <property type="evidence" value="ECO:0007669"/>
    <property type="project" value="UniProtKB-KW"/>
</dbReference>
<evidence type="ECO:0000259" key="6">
    <source>
        <dbReference type="PROSITE" id="PS50089"/>
    </source>
</evidence>
<accession>A0A8H7VFW0</accession>
<dbReference type="PROSITE" id="PS50089">
    <property type="entry name" value="ZF_RING_2"/>
    <property type="match status" value="1"/>
</dbReference>
<protein>
    <recommendedName>
        <fullName evidence="10">SPX domain-containing protein</fullName>
    </recommendedName>
</protein>
<evidence type="ECO:0000313" key="8">
    <source>
        <dbReference type="EMBL" id="KAG2219005.1"/>
    </source>
</evidence>
<evidence type="ECO:0000256" key="5">
    <source>
        <dbReference type="SAM" id="MobiDB-lite"/>
    </source>
</evidence>
<dbReference type="PROSITE" id="PS00518">
    <property type="entry name" value="ZF_RING_1"/>
    <property type="match status" value="1"/>
</dbReference>
<dbReference type="OrthoDB" id="5588846at2759"/>
<sequence>MKFAKQLENEAEDIPSEWRPYLIRYKALKKLIAKIAKEIERRGLSAQFLRECLKNYKSENDDGPKIRYYFAGEPPNVHPCIQFIYDPGQSRINELLDRFVASDSEQGALIVDKRPKLHYRRTENDTDFFTLIRHADTLPSTDEGDPSSHSDNKSAHSCDSDSIASSRRRRSDAAVLFRELMNSTLPPDRITELTTDGEVEIISSVKEQKRRNSNDSNISSSSVTSIHEEEEVDSGGNKIPPPPKRAMRSLVIELEQDDEFFSALMEELDQAALLQDINSQQFEHDVNELERRMGKVASPNHASDMYAWRNIFNLYMDAQIFRGKVESDRSIRSVQKSKDQMEWFTAQLKNKNILSQLKSKASKNTFEQFIALNTELITMKHYQLLNQTAVTKILKKHDKRSGLSASTSFPTVIQNSHFFNVKLADILCASLLNKLMTIIPQPDDYLCPVCMMVAWRPIRLICGHVFCVRCLIKAQRKNMPNCPMCRHKNAVKIAGSNNLDMPMQNFLRQYFPREIKQKKKEAEREQAMEDIQAMTGRKYTEEQLMRMSQRQDHQCHIM</sequence>
<dbReference type="SUPFAM" id="SSF57850">
    <property type="entry name" value="RING/U-box"/>
    <property type="match status" value="1"/>
</dbReference>
<evidence type="ECO:0000256" key="2">
    <source>
        <dbReference type="ARBA" id="ARBA00022771"/>
    </source>
</evidence>
<keyword evidence="9" id="KW-1185">Reference proteome</keyword>
<feature type="domain" description="RING-type" evidence="6">
    <location>
        <begin position="447"/>
        <end position="486"/>
    </location>
</feature>
<feature type="compositionally biased region" description="Basic and acidic residues" evidence="5">
    <location>
        <begin position="146"/>
        <end position="159"/>
    </location>
</feature>
<gene>
    <name evidence="8" type="ORF">INT45_013768</name>
</gene>
<dbReference type="CDD" id="cd23137">
    <property type="entry name" value="RING-HC_TRY3-like"/>
    <property type="match status" value="1"/>
</dbReference>
<evidence type="ECO:0000313" key="9">
    <source>
        <dbReference type="Proteomes" id="UP000646827"/>
    </source>
</evidence>
<dbReference type="Proteomes" id="UP000646827">
    <property type="component" value="Unassembled WGS sequence"/>
</dbReference>
<dbReference type="AlphaFoldDB" id="A0A8H7VFW0"/>
<dbReference type="InterPro" id="IPR018957">
    <property type="entry name" value="Znf_C3HC4_RING-type"/>
</dbReference>
<dbReference type="PANTHER" id="PTHR23327">
    <property type="entry name" value="RING FINGER PROTEIN 127"/>
    <property type="match status" value="1"/>
</dbReference>
<keyword evidence="1" id="KW-0479">Metal-binding</keyword>
<feature type="compositionally biased region" description="Low complexity" evidence="5">
    <location>
        <begin position="214"/>
        <end position="225"/>
    </location>
</feature>
<feature type="region of interest" description="Disordered" evidence="5">
    <location>
        <begin position="204"/>
        <end position="244"/>
    </location>
</feature>
<dbReference type="PANTHER" id="PTHR23327:SF51">
    <property type="entry name" value="TRANSCRIPTIONAL REGULATOR OF YEAST FORM ADHERENCE 3"/>
    <property type="match status" value="1"/>
</dbReference>
<dbReference type="EMBL" id="JAEPRB010000199">
    <property type="protein sequence ID" value="KAG2219005.1"/>
    <property type="molecule type" value="Genomic_DNA"/>
</dbReference>
<reference evidence="8 9" key="1">
    <citation type="submission" date="2020-12" db="EMBL/GenBank/DDBJ databases">
        <title>Metabolic potential, ecology and presence of endohyphal bacteria is reflected in genomic diversity of Mucoromycotina.</title>
        <authorList>
            <person name="Muszewska A."/>
            <person name="Okrasinska A."/>
            <person name="Steczkiewicz K."/>
            <person name="Drgas O."/>
            <person name="Orlowska M."/>
            <person name="Perlinska-Lenart U."/>
            <person name="Aleksandrzak-Piekarczyk T."/>
            <person name="Szatraj K."/>
            <person name="Zielenkiewicz U."/>
            <person name="Pilsyk S."/>
            <person name="Malc E."/>
            <person name="Mieczkowski P."/>
            <person name="Kruszewska J.S."/>
            <person name="Biernat P."/>
            <person name="Pawlowska J."/>
        </authorList>
    </citation>
    <scope>NUCLEOTIDE SEQUENCE [LARGE SCALE GENOMIC DNA]</scope>
    <source>
        <strain evidence="8 9">CBS 142.35</strain>
    </source>
</reference>
<dbReference type="PROSITE" id="PS51382">
    <property type="entry name" value="SPX"/>
    <property type="match status" value="1"/>
</dbReference>
<keyword evidence="3" id="KW-0862">Zinc</keyword>
<dbReference type="InterPro" id="IPR001841">
    <property type="entry name" value="Znf_RING"/>
</dbReference>
<keyword evidence="2 4" id="KW-0863">Zinc-finger</keyword>
<feature type="region of interest" description="Disordered" evidence="5">
    <location>
        <begin position="138"/>
        <end position="166"/>
    </location>
</feature>